<dbReference type="Proteomes" id="UP000028681">
    <property type="component" value="Chromosome"/>
</dbReference>
<evidence type="ECO:0000313" key="1">
    <source>
        <dbReference type="EMBL" id="AIJ07156.1"/>
    </source>
</evidence>
<accession>A0A076LGA5</accession>
<sequence>MPLLVVKNMLPKLRADYDYYVDGMEKGFPIDRLTFSHRNAAWATSNHSAQF</sequence>
<organism evidence="1 2">
    <name type="scientific">Edwardsiella anguillarum ET080813</name>
    <dbReference type="NCBI Taxonomy" id="667120"/>
    <lineage>
        <taxon>Bacteria</taxon>
        <taxon>Pseudomonadati</taxon>
        <taxon>Pseudomonadota</taxon>
        <taxon>Gammaproteobacteria</taxon>
        <taxon>Enterobacterales</taxon>
        <taxon>Hafniaceae</taxon>
        <taxon>Edwardsiella</taxon>
    </lineage>
</organism>
<gene>
    <name evidence="1" type="ORF">ETEE_0685</name>
</gene>
<dbReference type="EMBL" id="CP006664">
    <property type="protein sequence ID" value="AIJ07156.1"/>
    <property type="molecule type" value="Genomic_DNA"/>
</dbReference>
<dbReference type="AlphaFoldDB" id="A0A076LGA5"/>
<dbReference type="KEGG" id="ete:ETEE_0685"/>
<name>A0A076LGA5_9GAMM</name>
<evidence type="ECO:0000313" key="2">
    <source>
        <dbReference type="Proteomes" id="UP000028681"/>
    </source>
</evidence>
<reference evidence="1 2" key="1">
    <citation type="journal article" date="2012" name="PLoS ONE">
        <title>Edwardsiella comparative phylogenomics reveal the new intra/inter-species taxonomic relationships, virulence evolution and niche adaptation mechanisms.</title>
        <authorList>
            <person name="Yang M."/>
            <person name="Lv Y."/>
            <person name="Xiao J."/>
            <person name="Wu H."/>
            <person name="Zheng H."/>
            <person name="Liu Q."/>
            <person name="Zhang Y."/>
            <person name="Wang Q."/>
        </authorList>
    </citation>
    <scope>NUCLEOTIDE SEQUENCE [LARGE SCALE GENOMIC DNA]</scope>
    <source>
        <strain evidence="2">080813</strain>
    </source>
</reference>
<proteinExistence type="predicted"/>
<dbReference type="HOGENOM" id="CLU_3232857_0_0_6"/>
<protein>
    <submittedName>
        <fullName evidence="1">Uncharacterized protein</fullName>
    </submittedName>
</protein>